<organism evidence="8 9">
    <name type="scientific">Circinella minor</name>
    <dbReference type="NCBI Taxonomy" id="1195481"/>
    <lineage>
        <taxon>Eukaryota</taxon>
        <taxon>Fungi</taxon>
        <taxon>Fungi incertae sedis</taxon>
        <taxon>Mucoromycota</taxon>
        <taxon>Mucoromycotina</taxon>
        <taxon>Mucoromycetes</taxon>
        <taxon>Mucorales</taxon>
        <taxon>Lichtheimiaceae</taxon>
        <taxon>Circinella</taxon>
    </lineage>
</organism>
<feature type="compositionally biased region" description="Low complexity" evidence="6">
    <location>
        <begin position="364"/>
        <end position="387"/>
    </location>
</feature>
<keyword evidence="2" id="KW-0677">Repeat</keyword>
<dbReference type="GO" id="GO:0000978">
    <property type="term" value="F:RNA polymerase II cis-regulatory region sequence-specific DNA binding"/>
    <property type="evidence" value="ECO:0007669"/>
    <property type="project" value="TreeGrafter"/>
</dbReference>
<evidence type="ECO:0000313" key="8">
    <source>
        <dbReference type="EMBL" id="KAG2215942.1"/>
    </source>
</evidence>
<evidence type="ECO:0000313" key="9">
    <source>
        <dbReference type="Proteomes" id="UP000646827"/>
    </source>
</evidence>
<dbReference type="GO" id="GO:0031519">
    <property type="term" value="C:PcG protein complex"/>
    <property type="evidence" value="ECO:0007669"/>
    <property type="project" value="TreeGrafter"/>
</dbReference>
<evidence type="ECO:0000256" key="4">
    <source>
        <dbReference type="ARBA" id="ARBA00022833"/>
    </source>
</evidence>
<dbReference type="SUPFAM" id="SSF57667">
    <property type="entry name" value="beta-beta-alpha zinc fingers"/>
    <property type="match status" value="1"/>
</dbReference>
<evidence type="ECO:0000256" key="1">
    <source>
        <dbReference type="ARBA" id="ARBA00022723"/>
    </source>
</evidence>
<dbReference type="AlphaFoldDB" id="A0A8H7RRM2"/>
<dbReference type="PANTHER" id="PTHR14003">
    <property type="entry name" value="TRANSCRIPTIONAL REPRESSOR PROTEIN YY"/>
    <property type="match status" value="1"/>
</dbReference>
<name>A0A8H7RRM2_9FUNG</name>
<dbReference type="InterPro" id="IPR036236">
    <property type="entry name" value="Znf_C2H2_sf"/>
</dbReference>
<keyword evidence="3 5" id="KW-0863">Zinc-finger</keyword>
<evidence type="ECO:0000256" key="2">
    <source>
        <dbReference type="ARBA" id="ARBA00022737"/>
    </source>
</evidence>
<keyword evidence="4" id="KW-0862">Zinc</keyword>
<dbReference type="PROSITE" id="PS00028">
    <property type="entry name" value="ZINC_FINGER_C2H2_1"/>
    <property type="match status" value="2"/>
</dbReference>
<evidence type="ECO:0000256" key="6">
    <source>
        <dbReference type="SAM" id="MobiDB-lite"/>
    </source>
</evidence>
<dbReference type="PROSITE" id="PS50157">
    <property type="entry name" value="ZINC_FINGER_C2H2_2"/>
    <property type="match status" value="2"/>
</dbReference>
<comment type="caution">
    <text evidence="8">The sequence shown here is derived from an EMBL/GenBank/DDBJ whole genome shotgun (WGS) entry which is preliminary data.</text>
</comment>
<keyword evidence="1" id="KW-0479">Metal-binding</keyword>
<dbReference type="Proteomes" id="UP000646827">
    <property type="component" value="Unassembled WGS sequence"/>
</dbReference>
<keyword evidence="9" id="KW-1185">Reference proteome</keyword>
<dbReference type="GO" id="GO:0005667">
    <property type="term" value="C:transcription regulator complex"/>
    <property type="evidence" value="ECO:0007669"/>
    <property type="project" value="TreeGrafter"/>
</dbReference>
<accession>A0A8H7RRM2</accession>
<evidence type="ECO:0000256" key="5">
    <source>
        <dbReference type="PROSITE-ProRule" id="PRU00042"/>
    </source>
</evidence>
<gene>
    <name evidence="8" type="ORF">INT45_012326</name>
</gene>
<evidence type="ECO:0000259" key="7">
    <source>
        <dbReference type="PROSITE" id="PS50157"/>
    </source>
</evidence>
<dbReference type="FunFam" id="3.30.160.60:FF:001968">
    <property type="entry name" value="chorion transcription factor Cf2 isoform X3"/>
    <property type="match status" value="1"/>
</dbReference>
<proteinExistence type="predicted"/>
<dbReference type="Gene3D" id="3.30.160.60">
    <property type="entry name" value="Classic Zinc Finger"/>
    <property type="match status" value="2"/>
</dbReference>
<protein>
    <recommendedName>
        <fullName evidence="7">C2H2-type domain-containing protein</fullName>
    </recommendedName>
</protein>
<dbReference type="SMART" id="SM00355">
    <property type="entry name" value="ZnF_C2H2"/>
    <property type="match status" value="2"/>
</dbReference>
<dbReference type="InterPro" id="IPR013087">
    <property type="entry name" value="Znf_C2H2_type"/>
</dbReference>
<dbReference type="Pfam" id="PF00096">
    <property type="entry name" value="zf-C2H2"/>
    <property type="match status" value="1"/>
</dbReference>
<evidence type="ECO:0000256" key="3">
    <source>
        <dbReference type="ARBA" id="ARBA00022771"/>
    </source>
</evidence>
<dbReference type="PANTHER" id="PTHR14003:SF19">
    <property type="entry name" value="YY2 TRANSCRIPTION FACTOR"/>
    <property type="match status" value="1"/>
</dbReference>
<dbReference type="GO" id="GO:0000785">
    <property type="term" value="C:chromatin"/>
    <property type="evidence" value="ECO:0007669"/>
    <property type="project" value="TreeGrafter"/>
</dbReference>
<dbReference type="GO" id="GO:0000981">
    <property type="term" value="F:DNA-binding transcription factor activity, RNA polymerase II-specific"/>
    <property type="evidence" value="ECO:0007669"/>
    <property type="project" value="TreeGrafter"/>
</dbReference>
<feature type="domain" description="C2H2-type" evidence="7">
    <location>
        <begin position="151"/>
        <end position="180"/>
    </location>
</feature>
<feature type="region of interest" description="Disordered" evidence="6">
    <location>
        <begin position="348"/>
        <end position="387"/>
    </location>
</feature>
<feature type="domain" description="C2H2-type" evidence="7">
    <location>
        <begin position="123"/>
        <end position="150"/>
    </location>
</feature>
<feature type="region of interest" description="Disordered" evidence="6">
    <location>
        <begin position="271"/>
        <end position="296"/>
    </location>
</feature>
<dbReference type="OrthoDB" id="6365676at2759"/>
<reference evidence="8 9" key="1">
    <citation type="submission" date="2020-12" db="EMBL/GenBank/DDBJ databases">
        <title>Metabolic potential, ecology and presence of endohyphal bacteria is reflected in genomic diversity of Mucoromycotina.</title>
        <authorList>
            <person name="Muszewska A."/>
            <person name="Okrasinska A."/>
            <person name="Steczkiewicz K."/>
            <person name="Drgas O."/>
            <person name="Orlowska M."/>
            <person name="Perlinska-Lenart U."/>
            <person name="Aleksandrzak-Piekarczyk T."/>
            <person name="Szatraj K."/>
            <person name="Zielenkiewicz U."/>
            <person name="Pilsyk S."/>
            <person name="Malc E."/>
            <person name="Mieczkowski P."/>
            <person name="Kruszewska J.S."/>
            <person name="Biernat P."/>
            <person name="Pawlowska J."/>
        </authorList>
    </citation>
    <scope>NUCLEOTIDE SEQUENCE [LARGE SCALE GENOMIC DNA]</scope>
    <source>
        <strain evidence="8 9">CBS 142.35</strain>
    </source>
</reference>
<dbReference type="GO" id="GO:0008270">
    <property type="term" value="F:zinc ion binding"/>
    <property type="evidence" value="ECO:0007669"/>
    <property type="project" value="UniProtKB-KW"/>
</dbReference>
<dbReference type="EMBL" id="JAEPRB010000474">
    <property type="protein sequence ID" value="KAG2215942.1"/>
    <property type="molecule type" value="Genomic_DNA"/>
</dbReference>
<feature type="compositionally biased region" description="Basic and acidic residues" evidence="6">
    <location>
        <begin position="348"/>
        <end position="357"/>
    </location>
</feature>
<sequence length="397" mass="44418">MLLNDAEEDSFFSITDCSGRQVSLLNNDNNNNTDNHADIIMSTRRTESCISNTTRETNLESTERNKDFMRDSMPIMNNQWQQQDSTNVVNTPSSPPISPNTTIVAMTTTTTTTTNNKTSKRRHQCSECHKSFTTSGHLARHNRIHTGEKNFPCLFPGCQSRFSRQDNMMQHYRTHMSPRSRRSHNKRSTGGTSLATVAAAGGQHATTRNNNVIKDTIRPKPRLHAHHRIRSDPFQTERPLTIDQHLSNYHRSNQERSTLPSIHHMITSSNSITTTTSSTTGTTTTTTTREGPTTTTTTFYQHRPLTFSKNIKNNGKLITSLLSPSSELSEQQYQSGFSREQSVIEKNNHNDINDSHGNHYQRNTSSVSNSSTTSSSSSSSPSSESLSQFANIVSTFG</sequence>